<dbReference type="AlphaFoldDB" id="A0AAW1KFC9"/>
<evidence type="ECO:0000313" key="2">
    <source>
        <dbReference type="EMBL" id="KAK9716965.1"/>
    </source>
</evidence>
<protein>
    <submittedName>
        <fullName evidence="2">Uncharacterized protein</fullName>
    </submittedName>
</protein>
<gene>
    <name evidence="2" type="ORF">QE152_g24432</name>
</gene>
<dbReference type="EMBL" id="JASPKY010000249">
    <property type="protein sequence ID" value="KAK9716965.1"/>
    <property type="molecule type" value="Genomic_DNA"/>
</dbReference>
<reference evidence="2 3" key="1">
    <citation type="journal article" date="2024" name="BMC Genomics">
        <title>De novo assembly and annotation of Popillia japonica's genome with initial clues to its potential as an invasive pest.</title>
        <authorList>
            <person name="Cucini C."/>
            <person name="Boschi S."/>
            <person name="Funari R."/>
            <person name="Cardaioli E."/>
            <person name="Iannotti N."/>
            <person name="Marturano G."/>
            <person name="Paoli F."/>
            <person name="Bruttini M."/>
            <person name="Carapelli A."/>
            <person name="Frati F."/>
            <person name="Nardi F."/>
        </authorList>
    </citation>
    <scope>NUCLEOTIDE SEQUENCE [LARGE SCALE GENOMIC DNA]</scope>
    <source>
        <strain evidence="2">DMR45628</strain>
    </source>
</reference>
<accession>A0AAW1KFC9</accession>
<proteinExistence type="predicted"/>
<dbReference type="Proteomes" id="UP001458880">
    <property type="component" value="Unassembled WGS sequence"/>
</dbReference>
<feature type="region of interest" description="Disordered" evidence="1">
    <location>
        <begin position="26"/>
        <end position="73"/>
    </location>
</feature>
<organism evidence="2 3">
    <name type="scientific">Popillia japonica</name>
    <name type="common">Japanese beetle</name>
    <dbReference type="NCBI Taxonomy" id="7064"/>
    <lineage>
        <taxon>Eukaryota</taxon>
        <taxon>Metazoa</taxon>
        <taxon>Ecdysozoa</taxon>
        <taxon>Arthropoda</taxon>
        <taxon>Hexapoda</taxon>
        <taxon>Insecta</taxon>
        <taxon>Pterygota</taxon>
        <taxon>Neoptera</taxon>
        <taxon>Endopterygota</taxon>
        <taxon>Coleoptera</taxon>
        <taxon>Polyphaga</taxon>
        <taxon>Scarabaeiformia</taxon>
        <taxon>Scarabaeidae</taxon>
        <taxon>Rutelinae</taxon>
        <taxon>Popillia</taxon>
    </lineage>
</organism>
<evidence type="ECO:0000313" key="3">
    <source>
        <dbReference type="Proteomes" id="UP001458880"/>
    </source>
</evidence>
<feature type="compositionally biased region" description="Acidic residues" evidence="1">
    <location>
        <begin position="26"/>
        <end position="40"/>
    </location>
</feature>
<keyword evidence="3" id="KW-1185">Reference proteome</keyword>
<name>A0AAW1KFC9_POPJA</name>
<feature type="compositionally biased region" description="Polar residues" evidence="1">
    <location>
        <begin position="42"/>
        <end position="57"/>
    </location>
</feature>
<comment type="caution">
    <text evidence="2">The sequence shown here is derived from an EMBL/GenBank/DDBJ whole genome shotgun (WGS) entry which is preliminary data.</text>
</comment>
<sequence length="137" mass="15391">MLRFRDLENLDKDNLFDLLEGISEEQVENSDVGGDSDAEDGPSSTLTTTSNDRSASRSPELANELIGASVSRKRRDPLRTRITKVTKVEGRAISCNNEIRQTNVHHIFQKRVHLEDMHDAVLAKNRKDLQCVVDSAM</sequence>
<evidence type="ECO:0000256" key="1">
    <source>
        <dbReference type="SAM" id="MobiDB-lite"/>
    </source>
</evidence>